<protein>
    <submittedName>
        <fullName evidence="2">DUF4194 domain-containing protein</fullName>
    </submittedName>
</protein>
<accession>A0A939QSZ5</accession>
<dbReference type="InterPro" id="IPR025449">
    <property type="entry name" value="JetB"/>
</dbReference>
<feature type="region of interest" description="Disordered" evidence="1">
    <location>
        <begin position="1"/>
        <end position="23"/>
    </location>
</feature>
<comment type="caution">
    <text evidence="2">The sequence shown here is derived from an EMBL/GenBank/DDBJ whole genome shotgun (WGS) entry which is preliminary data.</text>
</comment>
<reference evidence="2" key="1">
    <citation type="submission" date="2021-03" db="EMBL/GenBank/DDBJ databases">
        <title>Microbacterium sp. nov., a novel actinobacterium isolated from cow dung.</title>
        <authorList>
            <person name="Zhang L."/>
        </authorList>
    </citation>
    <scope>NUCLEOTIDE SEQUENCE</scope>
    <source>
        <strain evidence="2">NEAU-LLB</strain>
    </source>
</reference>
<evidence type="ECO:0000313" key="3">
    <source>
        <dbReference type="Proteomes" id="UP000680132"/>
    </source>
</evidence>
<feature type="region of interest" description="Disordered" evidence="1">
    <location>
        <begin position="227"/>
        <end position="263"/>
    </location>
</feature>
<dbReference type="Pfam" id="PF13835">
    <property type="entry name" value="DUF4194"/>
    <property type="match status" value="1"/>
</dbReference>
<dbReference type="AlphaFoldDB" id="A0A939QSZ5"/>
<dbReference type="EMBL" id="JAGFOA010000008">
    <property type="protein sequence ID" value="MBO3665001.1"/>
    <property type="molecule type" value="Genomic_DNA"/>
</dbReference>
<name>A0A939QSZ5_9MICO</name>
<gene>
    <name evidence="2" type="ORF">J5V96_16000</name>
</gene>
<organism evidence="2 3">
    <name type="scientific">Microbacterium stercoris</name>
    <dbReference type="NCBI Taxonomy" id="2820289"/>
    <lineage>
        <taxon>Bacteria</taxon>
        <taxon>Bacillati</taxon>
        <taxon>Actinomycetota</taxon>
        <taxon>Actinomycetes</taxon>
        <taxon>Micrococcales</taxon>
        <taxon>Microbacteriaceae</taxon>
        <taxon>Microbacterium</taxon>
    </lineage>
</organism>
<feature type="compositionally biased region" description="Acidic residues" evidence="1">
    <location>
        <begin position="237"/>
        <end position="263"/>
    </location>
</feature>
<keyword evidence="3" id="KW-1185">Reference proteome</keyword>
<sequence>MSDTAFIDPVSMEEDPSDLFPGDTGTLDVDARRVLVQLLRRRYLRADQNPQQWKALIAHQQVIESRLHDLFVRLIVDHDRGLAWKQQVRSAEIEVPVLLRDEAYSRIETVLLVQLRSLHQRSGGAGETATRVDAEDLEQNALTYLDVDGTNVAARQKEIRGAIARLVTEGFLDEESEGRYRITPLVEVVLSVERLGELVTWLRSGGLRGEALADEALAGEALAGEALADEVSGSDPVADDDDGSGSDPVADDEQDDTPEAETA</sequence>
<evidence type="ECO:0000256" key="1">
    <source>
        <dbReference type="SAM" id="MobiDB-lite"/>
    </source>
</evidence>
<dbReference type="Proteomes" id="UP000680132">
    <property type="component" value="Unassembled WGS sequence"/>
</dbReference>
<evidence type="ECO:0000313" key="2">
    <source>
        <dbReference type="EMBL" id="MBO3665001.1"/>
    </source>
</evidence>
<proteinExistence type="predicted"/>
<dbReference type="RefSeq" id="WP_208505307.1">
    <property type="nucleotide sequence ID" value="NZ_JAGFOA010000008.1"/>
</dbReference>